<feature type="transmembrane region" description="Helical" evidence="1">
    <location>
        <begin position="51"/>
        <end position="74"/>
    </location>
</feature>
<accession>A0A1H7N597</accession>
<evidence type="ECO:0008006" key="4">
    <source>
        <dbReference type="Google" id="ProtNLM"/>
    </source>
</evidence>
<dbReference type="EMBL" id="FOAD01000003">
    <property type="protein sequence ID" value="SEL18037.1"/>
    <property type="molecule type" value="Genomic_DNA"/>
</dbReference>
<dbReference type="Proteomes" id="UP000183894">
    <property type="component" value="Unassembled WGS sequence"/>
</dbReference>
<evidence type="ECO:0000313" key="3">
    <source>
        <dbReference type="Proteomes" id="UP000183894"/>
    </source>
</evidence>
<gene>
    <name evidence="2" type="ORF">SAMN04488691_103180</name>
</gene>
<sequence length="77" mass="8949">MDDSERDEILWRLDERTERMDARVERIDNRVTQQDEVIDDLDQRVTRNTTILAGFTFGLSSLIATALGKLHALFNLK</sequence>
<dbReference type="Gene3D" id="3.90.20.10">
    <property type="match status" value="1"/>
</dbReference>
<evidence type="ECO:0000313" key="2">
    <source>
        <dbReference type="EMBL" id="SEL18037.1"/>
    </source>
</evidence>
<dbReference type="RefSeq" id="WP_074793220.1">
    <property type="nucleotide sequence ID" value="NZ_FOAD01000003.1"/>
</dbReference>
<name>A0A1H7N597_HALLR</name>
<dbReference type="OrthoDB" id="374713at2157"/>
<organism evidence="2 3">
    <name type="scientific">Haloferax larsenii</name>
    <dbReference type="NCBI Taxonomy" id="302484"/>
    <lineage>
        <taxon>Archaea</taxon>
        <taxon>Methanobacteriati</taxon>
        <taxon>Methanobacteriota</taxon>
        <taxon>Stenosarchaea group</taxon>
        <taxon>Halobacteria</taxon>
        <taxon>Halobacteriales</taxon>
        <taxon>Haloferacaceae</taxon>
        <taxon>Haloferax</taxon>
    </lineage>
</organism>
<dbReference type="AlphaFoldDB" id="A0A1H7N597"/>
<reference evidence="2 3" key="1">
    <citation type="submission" date="2016-10" db="EMBL/GenBank/DDBJ databases">
        <authorList>
            <person name="de Groot N.N."/>
        </authorList>
    </citation>
    <scope>NUCLEOTIDE SEQUENCE [LARGE SCALE GENOMIC DNA]</scope>
    <source>
        <strain evidence="2 3">CDM_5</strain>
    </source>
</reference>
<keyword evidence="1" id="KW-0472">Membrane</keyword>
<evidence type="ECO:0000256" key="1">
    <source>
        <dbReference type="SAM" id="Phobius"/>
    </source>
</evidence>
<proteinExistence type="predicted"/>
<keyword evidence="1" id="KW-1133">Transmembrane helix</keyword>
<keyword evidence="1" id="KW-0812">Transmembrane</keyword>
<protein>
    <recommendedName>
        <fullName evidence="4">Haemolysin XhlA</fullName>
    </recommendedName>
</protein>